<sequence length="410" mass="43403">MIWETHGTVLAALITAALVLVLVAVVAGAAWLHRRPDFSDLPPVADGRHTTEMFGHTRAFSLPSAVAAVVPCQIEADAPSGAPPTGHVPDPSRPSPEPPEDVRADHPRPAFTSPLRPETAVPPRFGVGSTAARLPWLLPEEHAAPSGVAADQAVLGALTVRAASVIGPGNRCARPARPRQDAYRIAQDRAAEHLIVAVADGMSDSARAEFGAMVAVGKAVGLVRNRLDRGERVDDLRVRGLFADVAAGILAAADERGLGAEDVRTTLTVAVIPTGPAAAPRTAWVGHVADTTVWLCDARSWQRVTRNVKDSFNGSALRTFMPHHPDTALSHTFTVTAGATVAVFSDGVADSFDEVPGAAEWLADRWQEPPPLASFVLDVDFDAKAQHDDRTAVVVWCDREPYGGDRGVDE</sequence>
<accession>A0A8J3ZGE3</accession>
<dbReference type="InterPro" id="IPR001932">
    <property type="entry name" value="PPM-type_phosphatase-like_dom"/>
</dbReference>
<organism evidence="3 4">
    <name type="scientific">Virgisporangium aurantiacum</name>
    <dbReference type="NCBI Taxonomy" id="175570"/>
    <lineage>
        <taxon>Bacteria</taxon>
        <taxon>Bacillati</taxon>
        <taxon>Actinomycetota</taxon>
        <taxon>Actinomycetes</taxon>
        <taxon>Micromonosporales</taxon>
        <taxon>Micromonosporaceae</taxon>
        <taxon>Virgisporangium</taxon>
    </lineage>
</organism>
<reference evidence="3" key="1">
    <citation type="submission" date="2021-01" db="EMBL/GenBank/DDBJ databases">
        <title>Whole genome shotgun sequence of Virgisporangium aurantiacum NBRC 16421.</title>
        <authorList>
            <person name="Komaki H."/>
            <person name="Tamura T."/>
        </authorList>
    </citation>
    <scope>NUCLEOTIDE SEQUENCE</scope>
    <source>
        <strain evidence="3">NBRC 16421</strain>
    </source>
</reference>
<dbReference type="Pfam" id="PF13672">
    <property type="entry name" value="PP2C_2"/>
    <property type="match status" value="1"/>
</dbReference>
<dbReference type="InterPro" id="IPR036457">
    <property type="entry name" value="PPM-type-like_dom_sf"/>
</dbReference>
<gene>
    <name evidence="3" type="ORF">Vau01_111650</name>
</gene>
<evidence type="ECO:0000256" key="1">
    <source>
        <dbReference type="SAM" id="MobiDB-lite"/>
    </source>
</evidence>
<dbReference type="EMBL" id="BOPG01000100">
    <property type="protein sequence ID" value="GIJ63649.1"/>
    <property type="molecule type" value="Genomic_DNA"/>
</dbReference>
<proteinExistence type="predicted"/>
<protein>
    <recommendedName>
        <fullName evidence="2">PPM-type phosphatase domain-containing protein</fullName>
    </recommendedName>
</protein>
<evidence type="ECO:0000313" key="3">
    <source>
        <dbReference type="EMBL" id="GIJ63649.1"/>
    </source>
</evidence>
<evidence type="ECO:0000259" key="2">
    <source>
        <dbReference type="Pfam" id="PF13672"/>
    </source>
</evidence>
<comment type="caution">
    <text evidence="3">The sequence shown here is derived from an EMBL/GenBank/DDBJ whole genome shotgun (WGS) entry which is preliminary data.</text>
</comment>
<dbReference type="Proteomes" id="UP000612585">
    <property type="component" value="Unassembled WGS sequence"/>
</dbReference>
<feature type="region of interest" description="Disordered" evidence="1">
    <location>
        <begin position="76"/>
        <end position="124"/>
    </location>
</feature>
<dbReference type="Gene3D" id="3.60.40.10">
    <property type="entry name" value="PPM-type phosphatase domain"/>
    <property type="match status" value="1"/>
</dbReference>
<keyword evidence="4" id="KW-1185">Reference proteome</keyword>
<dbReference type="AlphaFoldDB" id="A0A8J3ZGE3"/>
<feature type="domain" description="PPM-type phosphatase" evidence="2">
    <location>
        <begin position="169"/>
        <end position="367"/>
    </location>
</feature>
<dbReference type="SUPFAM" id="SSF81606">
    <property type="entry name" value="PP2C-like"/>
    <property type="match status" value="1"/>
</dbReference>
<dbReference type="RefSeq" id="WP_204010654.1">
    <property type="nucleotide sequence ID" value="NZ_BOPG01000100.1"/>
</dbReference>
<evidence type="ECO:0000313" key="4">
    <source>
        <dbReference type="Proteomes" id="UP000612585"/>
    </source>
</evidence>
<name>A0A8J3ZGE3_9ACTN</name>